<dbReference type="Pfam" id="PF13565">
    <property type="entry name" value="HTH_32"/>
    <property type="match status" value="1"/>
</dbReference>
<dbReference type="PROSITE" id="PS50994">
    <property type="entry name" value="INTEGRASE"/>
    <property type="match status" value="1"/>
</dbReference>
<evidence type="ECO:0000313" key="3">
    <source>
        <dbReference type="Proteomes" id="UP000033815"/>
    </source>
</evidence>
<dbReference type="GO" id="GO:0003676">
    <property type="term" value="F:nucleic acid binding"/>
    <property type="evidence" value="ECO:0007669"/>
    <property type="project" value="InterPro"/>
</dbReference>
<protein>
    <recommendedName>
        <fullName evidence="1">Integrase catalytic domain-containing protein</fullName>
    </recommendedName>
</protein>
<evidence type="ECO:0000259" key="1">
    <source>
        <dbReference type="PROSITE" id="PS50994"/>
    </source>
</evidence>
<organism evidence="2 3">
    <name type="scientific">Candidatus Nomurabacteria bacterium GW2011_GWB1_44_12</name>
    <dbReference type="NCBI Taxonomy" id="1618748"/>
    <lineage>
        <taxon>Bacteria</taxon>
        <taxon>Candidatus Nomuraibacteriota</taxon>
    </lineage>
</organism>
<feature type="domain" description="Integrase catalytic" evidence="1">
    <location>
        <begin position="145"/>
        <end position="319"/>
    </location>
</feature>
<comment type="caution">
    <text evidence="2">The sequence shown here is derived from an EMBL/GenBank/DDBJ whole genome shotgun (WGS) entry which is preliminary data.</text>
</comment>
<accession>A0A837ID96</accession>
<evidence type="ECO:0000313" key="2">
    <source>
        <dbReference type="EMBL" id="KKT36851.1"/>
    </source>
</evidence>
<dbReference type="Pfam" id="PF13683">
    <property type="entry name" value="rve_3"/>
    <property type="match status" value="1"/>
</dbReference>
<dbReference type="InterPro" id="IPR001584">
    <property type="entry name" value="Integrase_cat-core"/>
</dbReference>
<dbReference type="GO" id="GO:0015074">
    <property type="term" value="P:DNA integration"/>
    <property type="evidence" value="ECO:0007669"/>
    <property type="project" value="InterPro"/>
</dbReference>
<dbReference type="InterPro" id="IPR036397">
    <property type="entry name" value="RNaseH_sf"/>
</dbReference>
<dbReference type="Gene3D" id="3.30.420.10">
    <property type="entry name" value="Ribonuclease H-like superfamily/Ribonuclease H"/>
    <property type="match status" value="1"/>
</dbReference>
<dbReference type="InterPro" id="IPR012337">
    <property type="entry name" value="RNaseH-like_sf"/>
</dbReference>
<dbReference type="PANTHER" id="PTHR47515">
    <property type="entry name" value="LOW CALCIUM RESPONSE LOCUS PROTEIN T"/>
    <property type="match status" value="1"/>
</dbReference>
<gene>
    <name evidence="2" type="ORF">UW25_C0004G0179</name>
</gene>
<proteinExistence type="predicted"/>
<name>A0A837ID96_9BACT</name>
<dbReference type="AlphaFoldDB" id="A0A837ID96"/>
<dbReference type="PANTHER" id="PTHR47515:SF2">
    <property type="entry name" value="INTEGRASE CORE DOMAIN PROTEIN"/>
    <property type="match status" value="1"/>
</dbReference>
<sequence>MRIFNKFKNTKGFISTYTHILKTRNMNEEAITRAKALSHWHVYGIESAKDAFSVPASTIYRWRALMKKHHGHLSALNNKSRAPKRTRTRIIPAGLKDEIIRLRTRHPRMGKTQIFHTIKHQIKTSESTVGRVLKDMRERWQLPLRGEKPYKKKTRVQKDRRQEKVGIEADTVVRYVNGIKWYFVTAIDLKTRKAYVYVTHKHSSMQASNVMKSIDIEIPCVQTDNGSEFLKNFHTYCVLRKIPHYFIYPNTPKMNAHIERFNRTLEEEFIMWNKRLMVDRNNLEKVNEKLQEYVTYYNTVRPHTSLGFLSPEEYYVKNRENSHM</sequence>
<dbReference type="SUPFAM" id="SSF53098">
    <property type="entry name" value="Ribonuclease H-like"/>
    <property type="match status" value="1"/>
</dbReference>
<reference evidence="2 3" key="1">
    <citation type="journal article" date="2015" name="Nature">
        <title>rRNA introns, odd ribosomes, and small enigmatic genomes across a large radiation of phyla.</title>
        <authorList>
            <person name="Brown C.T."/>
            <person name="Hug L.A."/>
            <person name="Thomas B.C."/>
            <person name="Sharon I."/>
            <person name="Castelle C.J."/>
            <person name="Singh A."/>
            <person name="Wilkins M.J."/>
            <person name="Williams K.H."/>
            <person name="Banfield J.F."/>
        </authorList>
    </citation>
    <scope>NUCLEOTIDE SEQUENCE [LARGE SCALE GENOMIC DNA]</scope>
</reference>
<dbReference type="EMBL" id="LCHP01000004">
    <property type="protein sequence ID" value="KKT36851.1"/>
    <property type="molecule type" value="Genomic_DNA"/>
</dbReference>
<dbReference type="Proteomes" id="UP000033815">
    <property type="component" value="Unassembled WGS sequence"/>
</dbReference>